<keyword evidence="2" id="KW-0418">Kinase</keyword>
<dbReference type="InterPro" id="IPR052751">
    <property type="entry name" value="Plant_MAPKKK"/>
</dbReference>
<accession>J5J2N5</accession>
<dbReference type="PANTHER" id="PTHR48011">
    <property type="entry name" value="CCR4-NOT TRANSCRIPTIONAL COMPLEX SUBUNIT CAF120-RELATED"/>
    <property type="match status" value="1"/>
</dbReference>
<dbReference type="PROSITE" id="PS50011">
    <property type="entry name" value="PROTEIN_KINASE_DOM"/>
    <property type="match status" value="1"/>
</dbReference>
<dbReference type="GO" id="GO:0005524">
    <property type="term" value="F:ATP binding"/>
    <property type="evidence" value="ECO:0007669"/>
    <property type="project" value="InterPro"/>
</dbReference>
<evidence type="ECO:0000259" key="1">
    <source>
        <dbReference type="PROSITE" id="PS50011"/>
    </source>
</evidence>
<dbReference type="GeneID" id="19892972"/>
<keyword evidence="3" id="KW-1185">Reference proteome</keyword>
<dbReference type="GO" id="GO:0007165">
    <property type="term" value="P:signal transduction"/>
    <property type="evidence" value="ECO:0007669"/>
    <property type="project" value="TreeGrafter"/>
</dbReference>
<sequence>MAGLNWTFDQLASYLDDSSSLRSDYNPIIERLLTTCSNSSVFGIGGHSVVLRISSGIVAKVCLKPGDERLRHEQKIFESLAETKCPNVIRCYLQTPDVSFLELLENGTLHDRMSISKPRPILPWMLQLSRAAACLETLGYSHGDINPQNILIGEDDQLKLIDFDHSTKVGDELDVGYEPYVRQHRKLIGGVYGVAGPVTEQFALGSVFWYMTRGSELYSELEGPDQVDRLLDGIFPATDPQDPIDRIISNCWNGYYLSIADLVDNIQGISGLNMQTQMTENLSLTLERRLLCEQYCKMANLAPPGSNPSSEKLGFEVKYGDDSLATTQNTTSLSTRNFFSLLTSIIPLKWRQKSPL</sequence>
<dbReference type="InParanoid" id="J5J2N5"/>
<organism evidence="2 3">
    <name type="scientific">Beauveria bassiana (strain ARSEF 2860)</name>
    <name type="common">White muscardine disease fungus</name>
    <name type="synonym">Tritirachium shiotae</name>
    <dbReference type="NCBI Taxonomy" id="655819"/>
    <lineage>
        <taxon>Eukaryota</taxon>
        <taxon>Fungi</taxon>
        <taxon>Dikarya</taxon>
        <taxon>Ascomycota</taxon>
        <taxon>Pezizomycotina</taxon>
        <taxon>Sordariomycetes</taxon>
        <taxon>Hypocreomycetidae</taxon>
        <taxon>Hypocreales</taxon>
        <taxon>Cordycipitaceae</taxon>
        <taxon>Beauveria</taxon>
    </lineage>
</organism>
<dbReference type="Proteomes" id="UP000002762">
    <property type="component" value="Unassembled WGS sequence"/>
</dbReference>
<name>J5J2N5_BEAB2</name>
<evidence type="ECO:0000313" key="3">
    <source>
        <dbReference type="Proteomes" id="UP000002762"/>
    </source>
</evidence>
<dbReference type="SMART" id="SM00220">
    <property type="entry name" value="S_TKc"/>
    <property type="match status" value="1"/>
</dbReference>
<dbReference type="HOGENOM" id="CLU_000288_31_1_1"/>
<reference evidence="2 3" key="1">
    <citation type="journal article" date="2012" name="Sci. Rep.">
        <title>Genomic perspectives on the evolution of fungal entomopathogenicity in Beauveria bassiana.</title>
        <authorList>
            <person name="Xiao G."/>
            <person name="Ying S.H."/>
            <person name="Zheng P."/>
            <person name="Wang Z.L."/>
            <person name="Zhang S."/>
            <person name="Xie X.Q."/>
            <person name="Shang Y."/>
            <person name="St Leger R.J."/>
            <person name="Zhao G.P."/>
            <person name="Wang C."/>
            <person name="Feng M.G."/>
        </authorList>
    </citation>
    <scope>NUCLEOTIDE SEQUENCE [LARGE SCALE GENOMIC DNA]</scope>
    <source>
        <strain evidence="2 3">ARSEF 2860</strain>
    </source>
</reference>
<protein>
    <submittedName>
        <fullName evidence="2">Rho-associated protein kinase, putative</fullName>
    </submittedName>
</protein>
<dbReference type="AlphaFoldDB" id="J5J2N5"/>
<dbReference type="SUPFAM" id="SSF56112">
    <property type="entry name" value="Protein kinase-like (PK-like)"/>
    <property type="match status" value="1"/>
</dbReference>
<dbReference type="Gene3D" id="1.10.510.10">
    <property type="entry name" value="Transferase(Phosphotransferase) domain 1"/>
    <property type="match status" value="1"/>
</dbReference>
<dbReference type="Pfam" id="PF00069">
    <property type="entry name" value="Pkinase"/>
    <property type="match status" value="1"/>
</dbReference>
<dbReference type="EMBL" id="JH725226">
    <property type="protein sequence ID" value="EJP61093.1"/>
    <property type="molecule type" value="Genomic_DNA"/>
</dbReference>
<dbReference type="InterPro" id="IPR011009">
    <property type="entry name" value="Kinase-like_dom_sf"/>
</dbReference>
<dbReference type="STRING" id="655819.J5J2N5"/>
<gene>
    <name evidence="2" type="ORF">BBA_09960</name>
</gene>
<dbReference type="PANTHER" id="PTHR48011:SF18">
    <property type="entry name" value="MITOGEN-ACTIVATED PROTEIN KINASE KINASE KINASE 19-RELATED"/>
    <property type="match status" value="1"/>
</dbReference>
<dbReference type="OrthoDB" id="4062651at2759"/>
<feature type="domain" description="Protein kinase" evidence="1">
    <location>
        <begin position="36"/>
        <end position="301"/>
    </location>
</feature>
<dbReference type="GO" id="GO:0004672">
    <property type="term" value="F:protein kinase activity"/>
    <property type="evidence" value="ECO:0007669"/>
    <property type="project" value="InterPro"/>
</dbReference>
<evidence type="ECO:0000313" key="2">
    <source>
        <dbReference type="EMBL" id="EJP61093.1"/>
    </source>
</evidence>
<dbReference type="InterPro" id="IPR000719">
    <property type="entry name" value="Prot_kinase_dom"/>
</dbReference>
<keyword evidence="2" id="KW-0808">Transferase</keyword>
<proteinExistence type="predicted"/>
<dbReference type="RefSeq" id="XP_008603279.1">
    <property type="nucleotide sequence ID" value="XM_008605057.1"/>
</dbReference>